<evidence type="ECO:0000313" key="1">
    <source>
        <dbReference type="EMBL" id="CAK67278.1"/>
    </source>
</evidence>
<name>A0C911_PARTE</name>
<dbReference type="OMA" id="RKQPREC"/>
<evidence type="ECO:0000313" key="2">
    <source>
        <dbReference type="Proteomes" id="UP000000600"/>
    </source>
</evidence>
<dbReference type="InParanoid" id="A0C911"/>
<dbReference type="RefSeq" id="XP_001434675.1">
    <property type="nucleotide sequence ID" value="XM_001434638.2"/>
</dbReference>
<sequence>MDDLLKEMDDSNSETSIVDFNLASDDDEEEFNTDNIQPIQVISDLVEVTPLKEQVSSLQGQQDPQIKNNFENYAEENVTSLPVYHYRYKPKLIKRKQPRECNLLQGYQIIKTFGKQAHHSFKNVQQKKEQAIIKITNYFFNGVEKLRNL</sequence>
<dbReference type="OrthoDB" id="305911at2759"/>
<accession>A0C911</accession>
<protein>
    <submittedName>
        <fullName evidence="1">Uncharacterized protein</fullName>
    </submittedName>
</protein>
<organism evidence="1 2">
    <name type="scientific">Paramecium tetraurelia</name>
    <dbReference type="NCBI Taxonomy" id="5888"/>
    <lineage>
        <taxon>Eukaryota</taxon>
        <taxon>Sar</taxon>
        <taxon>Alveolata</taxon>
        <taxon>Ciliophora</taxon>
        <taxon>Intramacronucleata</taxon>
        <taxon>Oligohymenophorea</taxon>
        <taxon>Peniculida</taxon>
        <taxon>Parameciidae</taxon>
        <taxon>Paramecium</taxon>
    </lineage>
</organism>
<dbReference type="KEGG" id="ptm:GSPATT00006584001"/>
<dbReference type="Proteomes" id="UP000000600">
    <property type="component" value="Unassembled WGS sequence"/>
</dbReference>
<dbReference type="GeneID" id="5020460"/>
<dbReference type="AlphaFoldDB" id="A0C911"/>
<keyword evidence="2" id="KW-1185">Reference proteome</keyword>
<proteinExistence type="predicted"/>
<reference evidence="1 2" key="1">
    <citation type="journal article" date="2006" name="Nature">
        <title>Global trends of whole-genome duplications revealed by the ciliate Paramecium tetraurelia.</title>
        <authorList>
            <consortium name="Genoscope"/>
            <person name="Aury J.-M."/>
            <person name="Jaillon O."/>
            <person name="Duret L."/>
            <person name="Noel B."/>
            <person name="Jubin C."/>
            <person name="Porcel B.M."/>
            <person name="Segurens B."/>
            <person name="Daubin V."/>
            <person name="Anthouard V."/>
            <person name="Aiach N."/>
            <person name="Arnaiz O."/>
            <person name="Billaut A."/>
            <person name="Beisson J."/>
            <person name="Blanc I."/>
            <person name="Bouhouche K."/>
            <person name="Camara F."/>
            <person name="Duharcourt S."/>
            <person name="Guigo R."/>
            <person name="Gogendeau D."/>
            <person name="Katinka M."/>
            <person name="Keller A.-M."/>
            <person name="Kissmehl R."/>
            <person name="Klotz C."/>
            <person name="Koll F."/>
            <person name="Le Moue A."/>
            <person name="Lepere C."/>
            <person name="Malinsky S."/>
            <person name="Nowacki M."/>
            <person name="Nowak J.K."/>
            <person name="Plattner H."/>
            <person name="Poulain J."/>
            <person name="Ruiz F."/>
            <person name="Serrano V."/>
            <person name="Zagulski M."/>
            <person name="Dessen P."/>
            <person name="Betermier M."/>
            <person name="Weissenbach J."/>
            <person name="Scarpelli C."/>
            <person name="Schachter V."/>
            <person name="Sperling L."/>
            <person name="Meyer E."/>
            <person name="Cohen J."/>
            <person name="Wincker P."/>
        </authorList>
    </citation>
    <scope>NUCLEOTIDE SEQUENCE [LARGE SCALE GENOMIC DNA]</scope>
    <source>
        <strain evidence="1 2">Stock d4-2</strain>
    </source>
</reference>
<dbReference type="HOGENOM" id="CLU_106943_0_0_1"/>
<gene>
    <name evidence="1" type="ORF">GSPATT00006584001</name>
</gene>
<dbReference type="EMBL" id="CT868052">
    <property type="protein sequence ID" value="CAK67278.1"/>
    <property type="molecule type" value="Genomic_DNA"/>
</dbReference>